<organism evidence="2 3">
    <name type="scientific">Frondihabitans peucedani</name>
    <dbReference type="NCBI Taxonomy" id="598626"/>
    <lineage>
        <taxon>Bacteria</taxon>
        <taxon>Bacillati</taxon>
        <taxon>Actinomycetota</taxon>
        <taxon>Actinomycetes</taxon>
        <taxon>Micrococcales</taxon>
        <taxon>Microbacteriaceae</taxon>
        <taxon>Frondihabitans</taxon>
    </lineage>
</organism>
<evidence type="ECO:0000313" key="3">
    <source>
        <dbReference type="Proteomes" id="UP001501594"/>
    </source>
</evidence>
<proteinExistence type="predicted"/>
<dbReference type="RefSeq" id="WP_344797877.1">
    <property type="nucleotide sequence ID" value="NZ_BAABAU010000004.1"/>
</dbReference>
<gene>
    <name evidence="2" type="ORF">GCM10022256_31390</name>
</gene>
<dbReference type="EMBL" id="BAABAU010000004">
    <property type="protein sequence ID" value="GAA4267527.1"/>
    <property type="molecule type" value="Genomic_DNA"/>
</dbReference>
<feature type="transmembrane region" description="Helical" evidence="1">
    <location>
        <begin position="68"/>
        <end position="90"/>
    </location>
</feature>
<evidence type="ECO:0000256" key="1">
    <source>
        <dbReference type="SAM" id="Phobius"/>
    </source>
</evidence>
<keyword evidence="3" id="KW-1185">Reference proteome</keyword>
<protein>
    <submittedName>
        <fullName evidence="2">Uncharacterized protein</fullName>
    </submittedName>
</protein>
<keyword evidence="1" id="KW-0472">Membrane</keyword>
<feature type="transmembrane region" description="Helical" evidence="1">
    <location>
        <begin position="120"/>
        <end position="136"/>
    </location>
</feature>
<name>A0ABP8E5U3_9MICO</name>
<comment type="caution">
    <text evidence="2">The sequence shown here is derived from an EMBL/GenBank/DDBJ whole genome shotgun (WGS) entry which is preliminary data.</text>
</comment>
<sequence length="164" mass="16524">MSTTSPTAPPRTIQIAFWLFLLTALAHLVGLIISAATSGSTTAAAKSQLAKAGGSAAATQQAQSFVGAGVAIAIVLGALFLIAFVVFDLFMRRGAGWARIVLLIITILSLTGIVGGYGTGAVGVVAAVVATVLMFLRPSSEYFQAVKARKYGNGGGVAGGPARV</sequence>
<dbReference type="Proteomes" id="UP001501594">
    <property type="component" value="Unassembled WGS sequence"/>
</dbReference>
<accession>A0ABP8E5U3</accession>
<keyword evidence="1" id="KW-0812">Transmembrane</keyword>
<reference evidence="3" key="1">
    <citation type="journal article" date="2019" name="Int. J. Syst. Evol. Microbiol.">
        <title>The Global Catalogue of Microorganisms (GCM) 10K type strain sequencing project: providing services to taxonomists for standard genome sequencing and annotation.</title>
        <authorList>
            <consortium name="The Broad Institute Genomics Platform"/>
            <consortium name="The Broad Institute Genome Sequencing Center for Infectious Disease"/>
            <person name="Wu L."/>
            <person name="Ma J."/>
        </authorList>
    </citation>
    <scope>NUCLEOTIDE SEQUENCE [LARGE SCALE GENOMIC DNA]</scope>
    <source>
        <strain evidence="3">JCM 17442</strain>
    </source>
</reference>
<evidence type="ECO:0000313" key="2">
    <source>
        <dbReference type="EMBL" id="GAA4267527.1"/>
    </source>
</evidence>
<keyword evidence="1" id="KW-1133">Transmembrane helix</keyword>